<evidence type="ECO:0000259" key="3">
    <source>
        <dbReference type="Pfam" id="PF21307"/>
    </source>
</evidence>
<evidence type="ECO:0000313" key="5">
    <source>
        <dbReference type="EMBL" id="KAL2278075.1"/>
    </source>
</evidence>
<sequence length="1576" mass="172999">MAKSADIDPLLTGDNVSQAKETLSLKKMMTFNIGTLWTETRNELRHDLKSTRWRQTAASFFIWLGFSIWALGLVVLCLVFPLSIMETISLESSEYWNYCAPDGSFSLDPPNPWNPDWTFQIVLAFGSLSFSQAKVVDIVWDVGVGRLGQSLLAYFSWRAFSVYVRASMETAPVTYRTFWTSLMQSDASLLSIVALIRDFASKRGLRSKMAMAFMIITMVFVMVFPTLASAMTGYTANNEAVIKFGNGTQTPFGRFRQLVAIIHDGDRVNLTAEYMVFRGSPQNQYETCGYYGCLDRYYSIYGSMNDTNSTWQRGDSDDTIPLPSPTLNITHWNDKGSNAAFIYPSGDDKIYHLNYLQENAVCQPVMANSQQTYQWGFSVVQLESTLVLLTVWTLGIWIMWLHAHHELSNRGRYEVPQEFKAALYLADSIRADLKEVDQEAEFLTDKELRRHADEHLKGGKVEIQALSLDRGISFRKSAWKWVKTNKLWIFALVCALASCIWLLGNIIMVLTMSFAMAAGWGRKTRAVMSWAAFFVGCKFEVVFILWSVYHTSLLLKVANVRCLMSIPSPAITFSNTKLCQSNPSFARVDTRSQVKPATVQDTIVDAGHVGTRGDGDVRVGVTGAVRFALPQPVVAGLVCVVDAEGVCEELLAPAGCEGAAADLGTTRPARVDICRSPREGYDALVPVDRRCCCRVIRGSRVDGHGAGEAGRHGKVEDCAEETHGVCWFGIGEDVGYRPLISSLLPSITKVPASAKRSPSALLPVNPAATPNLSNHTMMIRPWKLGLLTLAFGPSLPAGKSLWSTSPATYGEGDDYILKTGYLLGNGKLGAIPFGFPGTESLVLNLDSLWSGGPFENSTYTGGNPSGPIHQYLPGIRDWIFQNGTGNISELLAPITNYGSYQTLGNLTISLDGVSDYSNYTRKLDLDTGIHTTSWITSENAFETTVFCSYPAKSCIYSLSGNSSLPAVTISLENGLMSADLINVTCGTGYTRLRGITQQEIGLQFDSIARVTGNLSSSCSETGSLTISPAAGQETVTVVLSAESNFDQTKGNAESNYSFRGEDPGPVVEATTALAATRTYEDLLTGHTQDYSSLMGLFNLSIPDTAGSSTIETSELVARYAKGTADPFLESLMFDYSRHLLVSSSREGSLPANLQGRWTEQTSPAWSADYHANINIQMNYWGADATGLTSLSRPAFEYMAQNWAPRGSETAQLLYNGSGWVVHNEMNIFGYTGMKNDAQWANYPASAVWMMLHVFDHWDYDRDVTWLTETGYPLLKGVASFWISQLQEDRFFNDNTLVVNPCNSAEQGPTTFGCTHYQQLIHQLLEAVLSTASLASESDTEFLRSVSDTLSSLDTGIHIDPDTTYGTGALKEWKVPDSYLFNIYPQHRHISHLVGWYPGNTISGFSDGYSNKTLQDAARASLIERGDGTSADGNGGNYGWPKVWRGACWARLNDSSRAHEELQLTLLNNVAPNLLSMYSGKNPPFQIDMNFGWAGTVLSMLVVDLPLPNGREEETRTVVLGSAIPSAWGGGSVVGLRVRGGIVVEFEWDADGLVTSKSIVSGDAEKVRFVNVQGAEL</sequence>
<feature type="transmembrane region" description="Helical" evidence="1">
    <location>
        <begin position="527"/>
        <end position="549"/>
    </location>
</feature>
<keyword evidence="1" id="KW-0812">Transmembrane</keyword>
<organism evidence="5 6">
    <name type="scientific">Diaporthe vaccinii</name>
    <dbReference type="NCBI Taxonomy" id="105482"/>
    <lineage>
        <taxon>Eukaryota</taxon>
        <taxon>Fungi</taxon>
        <taxon>Dikarya</taxon>
        <taxon>Ascomycota</taxon>
        <taxon>Pezizomycotina</taxon>
        <taxon>Sordariomycetes</taxon>
        <taxon>Sordariomycetidae</taxon>
        <taxon>Diaporthales</taxon>
        <taxon>Diaporthaceae</taxon>
        <taxon>Diaporthe</taxon>
        <taxon>Diaporthe eres species complex</taxon>
    </lineage>
</organism>
<evidence type="ECO:0008006" key="7">
    <source>
        <dbReference type="Google" id="ProtNLM"/>
    </source>
</evidence>
<feature type="domain" description="Glycosyl hydrolase family 95 N-terminal" evidence="2">
    <location>
        <begin position="801"/>
        <end position="1047"/>
    </location>
</feature>
<name>A0ABR4E6L8_9PEZI</name>
<comment type="caution">
    <text evidence="5">The sequence shown here is derived from an EMBL/GenBank/DDBJ whole genome shotgun (WGS) entry which is preliminary data.</text>
</comment>
<dbReference type="InterPro" id="IPR027414">
    <property type="entry name" value="GH95_N_dom"/>
</dbReference>
<keyword evidence="1" id="KW-1133">Transmembrane helix</keyword>
<dbReference type="PANTHER" id="PTHR31084:SF3">
    <property type="entry name" value="ALPHA-FUCOSIDASE A"/>
    <property type="match status" value="1"/>
</dbReference>
<proteinExistence type="predicted"/>
<evidence type="ECO:0000256" key="1">
    <source>
        <dbReference type="SAM" id="Phobius"/>
    </source>
</evidence>
<dbReference type="InterPro" id="IPR049053">
    <property type="entry name" value="AFCA-like_C"/>
</dbReference>
<dbReference type="Proteomes" id="UP001600888">
    <property type="component" value="Unassembled WGS sequence"/>
</dbReference>
<dbReference type="EMBL" id="JBAWTH010000091">
    <property type="protein sequence ID" value="KAL2278075.1"/>
    <property type="molecule type" value="Genomic_DNA"/>
</dbReference>
<feature type="domain" description="Glycosyl hydrolase family 95 catalytic" evidence="4">
    <location>
        <begin position="1079"/>
        <end position="1500"/>
    </location>
</feature>
<accession>A0ABR4E6L8</accession>
<protein>
    <recommendedName>
        <fullName evidence="7">Glycosyl hydrolase family 95 N-terminal domain-containing protein</fullName>
    </recommendedName>
</protein>
<dbReference type="SUPFAM" id="SSF48208">
    <property type="entry name" value="Six-hairpin glycosidases"/>
    <property type="match status" value="1"/>
</dbReference>
<evidence type="ECO:0000313" key="6">
    <source>
        <dbReference type="Proteomes" id="UP001600888"/>
    </source>
</evidence>
<dbReference type="PANTHER" id="PTHR31084">
    <property type="entry name" value="ALPHA-L-FUCOSIDASE 2"/>
    <property type="match status" value="1"/>
</dbReference>
<evidence type="ECO:0000259" key="4">
    <source>
        <dbReference type="Pfam" id="PF22124"/>
    </source>
</evidence>
<feature type="domain" description="Alpha fucosidase A-like C-terminal" evidence="3">
    <location>
        <begin position="1519"/>
        <end position="1567"/>
    </location>
</feature>
<keyword evidence="1" id="KW-0472">Membrane</keyword>
<dbReference type="InterPro" id="IPR012341">
    <property type="entry name" value="6hp_glycosidase-like_sf"/>
</dbReference>
<dbReference type="Gene3D" id="1.50.10.10">
    <property type="match status" value="1"/>
</dbReference>
<reference evidence="5 6" key="1">
    <citation type="submission" date="2024-03" db="EMBL/GenBank/DDBJ databases">
        <title>A high-quality draft genome sequence of Diaporthe vaccinii, a causative agent of upright dieback and viscid rot disease in cranberry plants.</title>
        <authorList>
            <person name="Sarrasin M."/>
            <person name="Lang B.F."/>
            <person name="Burger G."/>
        </authorList>
    </citation>
    <scope>NUCLEOTIDE SEQUENCE [LARGE SCALE GENOMIC DNA]</scope>
    <source>
        <strain evidence="5 6">IS7</strain>
    </source>
</reference>
<dbReference type="Pfam" id="PF14498">
    <property type="entry name" value="Glyco_hyd_65N_2"/>
    <property type="match status" value="1"/>
</dbReference>
<evidence type="ECO:0000259" key="2">
    <source>
        <dbReference type="Pfam" id="PF14498"/>
    </source>
</evidence>
<feature type="transmembrane region" description="Helical" evidence="1">
    <location>
        <begin position="209"/>
        <end position="228"/>
    </location>
</feature>
<dbReference type="InterPro" id="IPR008928">
    <property type="entry name" value="6-hairpin_glycosidase_sf"/>
</dbReference>
<dbReference type="Pfam" id="PF21307">
    <property type="entry name" value="Glyco_hydro_95_C"/>
    <property type="match status" value="1"/>
</dbReference>
<gene>
    <name evidence="5" type="ORF">FJTKL_15023</name>
</gene>
<feature type="transmembrane region" description="Helical" evidence="1">
    <location>
        <begin position="487"/>
        <end position="515"/>
    </location>
</feature>
<keyword evidence="6" id="KW-1185">Reference proteome</keyword>
<dbReference type="InterPro" id="IPR054363">
    <property type="entry name" value="GH95_cat"/>
</dbReference>
<feature type="transmembrane region" description="Helical" evidence="1">
    <location>
        <begin position="60"/>
        <end position="84"/>
    </location>
</feature>
<dbReference type="Pfam" id="PF22124">
    <property type="entry name" value="Glyco_hydro_95_cat"/>
    <property type="match status" value="1"/>
</dbReference>